<dbReference type="RefSeq" id="WP_168523418.1">
    <property type="nucleotide sequence ID" value="NZ_JAAXLS010000075.1"/>
</dbReference>
<dbReference type="EMBL" id="JAAXLS010000075">
    <property type="protein sequence ID" value="NKQ59029.1"/>
    <property type="molecule type" value="Genomic_DNA"/>
</dbReference>
<organism evidence="1 2">
    <name type="scientific">Amycolatopsis acididurans</name>
    <dbReference type="NCBI Taxonomy" id="2724524"/>
    <lineage>
        <taxon>Bacteria</taxon>
        <taxon>Bacillati</taxon>
        <taxon>Actinomycetota</taxon>
        <taxon>Actinomycetes</taxon>
        <taxon>Pseudonocardiales</taxon>
        <taxon>Pseudonocardiaceae</taxon>
        <taxon>Amycolatopsis</taxon>
    </lineage>
</organism>
<accession>A0ABX1JI34</accession>
<dbReference type="Proteomes" id="UP000715441">
    <property type="component" value="Unassembled WGS sequence"/>
</dbReference>
<gene>
    <name evidence="1" type="ORF">HFP15_39925</name>
</gene>
<keyword evidence="2" id="KW-1185">Reference proteome</keyword>
<name>A0ABX1JI34_9PSEU</name>
<reference evidence="1 2" key="1">
    <citation type="submission" date="2020-04" db="EMBL/GenBank/DDBJ databases">
        <title>Novel species.</title>
        <authorList>
            <person name="Teo W.F.A."/>
            <person name="Lipun K."/>
            <person name="Srisuk N."/>
            <person name="Duangmal K."/>
        </authorList>
    </citation>
    <scope>NUCLEOTIDE SEQUENCE [LARGE SCALE GENOMIC DNA]</scope>
    <source>
        <strain evidence="1 2">K13G38</strain>
    </source>
</reference>
<protein>
    <submittedName>
        <fullName evidence="1">Uncharacterized protein</fullName>
    </submittedName>
</protein>
<sequence length="70" mass="7802">MDITHFGLRPLGDYEPPARRLRPRAESRELLVAAALAEERAYRENLPEKTAFTALRELVSDVLGVPPAMG</sequence>
<evidence type="ECO:0000313" key="1">
    <source>
        <dbReference type="EMBL" id="NKQ59029.1"/>
    </source>
</evidence>
<evidence type="ECO:0000313" key="2">
    <source>
        <dbReference type="Proteomes" id="UP000715441"/>
    </source>
</evidence>
<proteinExistence type="predicted"/>
<comment type="caution">
    <text evidence="1">The sequence shown here is derived from an EMBL/GenBank/DDBJ whole genome shotgun (WGS) entry which is preliminary data.</text>
</comment>